<organism evidence="2 3">
    <name type="scientific">Wansuia hejianensis</name>
    <dbReference type="NCBI Taxonomy" id="2763667"/>
    <lineage>
        <taxon>Bacteria</taxon>
        <taxon>Bacillati</taxon>
        <taxon>Bacillota</taxon>
        <taxon>Clostridia</taxon>
        <taxon>Lachnospirales</taxon>
        <taxon>Lachnospiraceae</taxon>
        <taxon>Wansuia</taxon>
    </lineage>
</organism>
<reference evidence="2 3" key="1">
    <citation type="submission" date="2020-08" db="EMBL/GenBank/DDBJ databases">
        <authorList>
            <person name="Liu C."/>
            <person name="Sun Q."/>
        </authorList>
    </citation>
    <scope>NUCLEOTIDE SEQUENCE [LARGE SCALE GENOMIC DNA]</scope>
    <source>
        <strain evidence="2 3">NSJ-29</strain>
    </source>
</reference>
<protein>
    <submittedName>
        <fullName evidence="2">Transposase</fullName>
    </submittedName>
</protein>
<dbReference type="GO" id="GO:0004803">
    <property type="term" value="F:transposase activity"/>
    <property type="evidence" value="ECO:0007669"/>
    <property type="project" value="InterPro"/>
</dbReference>
<accession>A0A7G9GA04</accession>
<gene>
    <name evidence="2" type="ORF">H9Q79_11975</name>
</gene>
<dbReference type="EMBL" id="CP060635">
    <property type="protein sequence ID" value="QNM07636.1"/>
    <property type="molecule type" value="Genomic_DNA"/>
</dbReference>
<dbReference type="GO" id="GO:0003677">
    <property type="term" value="F:DNA binding"/>
    <property type="evidence" value="ECO:0007669"/>
    <property type="project" value="InterPro"/>
</dbReference>
<dbReference type="Pfam" id="PF04986">
    <property type="entry name" value="Y2_Tnp"/>
    <property type="match status" value="1"/>
</dbReference>
<name>A0A7G9GA04_9FIRM</name>
<dbReference type="GO" id="GO:0006313">
    <property type="term" value="P:DNA transposition"/>
    <property type="evidence" value="ECO:0007669"/>
    <property type="project" value="InterPro"/>
</dbReference>
<feature type="domain" description="Transposase IS801/IS1294" evidence="1">
    <location>
        <begin position="7"/>
        <end position="85"/>
    </location>
</feature>
<dbReference type="KEGG" id="whj:H9Q79_11975"/>
<evidence type="ECO:0000259" key="1">
    <source>
        <dbReference type="Pfam" id="PF04986"/>
    </source>
</evidence>
<proteinExistence type="predicted"/>
<dbReference type="RefSeq" id="WP_249328364.1">
    <property type="nucleotide sequence ID" value="NZ_CP060635.1"/>
</dbReference>
<evidence type="ECO:0000313" key="2">
    <source>
        <dbReference type="EMBL" id="QNM07636.1"/>
    </source>
</evidence>
<dbReference type="AlphaFoldDB" id="A0A7G9GA04"/>
<keyword evidence="3" id="KW-1185">Reference proteome</keyword>
<evidence type="ECO:0000313" key="3">
    <source>
        <dbReference type="Proteomes" id="UP000515860"/>
    </source>
</evidence>
<sequence>MPNQCNPSQVIKYIGRYLGRPVIATSRIDSYDGVCVTFHYNRHEDNQLITEMISALAFISRLTQYIPEKPFKMIRYYGIYARHRQSDLLLRRAISKEKHKIYLSFNRWRDSISILHSRDTMKLS</sequence>
<dbReference type="InterPro" id="IPR007069">
    <property type="entry name" value="Transposase_32"/>
</dbReference>
<dbReference type="Proteomes" id="UP000515860">
    <property type="component" value="Chromosome"/>
</dbReference>